<name>A0A9W9S257_9EURO</name>
<dbReference type="OrthoDB" id="8249012at2759"/>
<feature type="compositionally biased region" description="Basic and acidic residues" evidence="1">
    <location>
        <begin position="470"/>
        <end position="481"/>
    </location>
</feature>
<feature type="compositionally biased region" description="Acidic residues" evidence="1">
    <location>
        <begin position="47"/>
        <end position="64"/>
    </location>
</feature>
<dbReference type="GeneID" id="81438477"/>
<evidence type="ECO:0000313" key="3">
    <source>
        <dbReference type="Proteomes" id="UP001147782"/>
    </source>
</evidence>
<gene>
    <name evidence="2" type="ORF">N7496_006369</name>
</gene>
<feature type="region of interest" description="Disordered" evidence="1">
    <location>
        <begin position="1"/>
        <end position="71"/>
    </location>
</feature>
<feature type="compositionally biased region" description="Basic and acidic residues" evidence="1">
    <location>
        <begin position="448"/>
        <end position="462"/>
    </location>
</feature>
<keyword evidence="3" id="KW-1185">Reference proteome</keyword>
<evidence type="ECO:0000256" key="1">
    <source>
        <dbReference type="SAM" id="MobiDB-lite"/>
    </source>
</evidence>
<dbReference type="AlphaFoldDB" id="A0A9W9S257"/>
<dbReference type="PANTHER" id="PTHR21521">
    <property type="entry name" value="AMUN, ISOFORM A"/>
    <property type="match status" value="1"/>
</dbReference>
<feature type="compositionally biased region" description="Basic and acidic residues" evidence="1">
    <location>
        <begin position="423"/>
        <end position="440"/>
    </location>
</feature>
<reference evidence="2" key="2">
    <citation type="journal article" date="2023" name="IMA Fungus">
        <title>Comparative genomic study of the Penicillium genus elucidates a diverse pangenome and 15 lateral gene transfer events.</title>
        <authorList>
            <person name="Petersen C."/>
            <person name="Sorensen T."/>
            <person name="Nielsen M.R."/>
            <person name="Sondergaard T.E."/>
            <person name="Sorensen J.L."/>
            <person name="Fitzpatrick D.A."/>
            <person name="Frisvad J.C."/>
            <person name="Nielsen K.L."/>
        </authorList>
    </citation>
    <scope>NUCLEOTIDE SEQUENCE</scope>
    <source>
        <strain evidence="2">IBT 29864</strain>
    </source>
</reference>
<feature type="compositionally biased region" description="Acidic residues" evidence="1">
    <location>
        <begin position="291"/>
        <end position="311"/>
    </location>
</feature>
<proteinExistence type="predicted"/>
<dbReference type="PANTHER" id="PTHR21521:SF0">
    <property type="entry name" value="AMUN, ISOFORM A"/>
    <property type="match status" value="1"/>
</dbReference>
<protein>
    <submittedName>
        <fullName evidence="2">Uncharacterized protein</fullName>
    </submittedName>
</protein>
<organism evidence="2 3">
    <name type="scientific">Penicillium cataractarum</name>
    <dbReference type="NCBI Taxonomy" id="2100454"/>
    <lineage>
        <taxon>Eukaryota</taxon>
        <taxon>Fungi</taxon>
        <taxon>Dikarya</taxon>
        <taxon>Ascomycota</taxon>
        <taxon>Pezizomycotina</taxon>
        <taxon>Eurotiomycetes</taxon>
        <taxon>Eurotiomycetidae</taxon>
        <taxon>Eurotiales</taxon>
        <taxon>Aspergillaceae</taxon>
        <taxon>Penicillium</taxon>
    </lineage>
</organism>
<reference evidence="2" key="1">
    <citation type="submission" date="2022-11" db="EMBL/GenBank/DDBJ databases">
        <authorList>
            <person name="Petersen C."/>
        </authorList>
    </citation>
    <scope>NUCLEOTIDE SEQUENCE</scope>
    <source>
        <strain evidence="2">IBT 29864</strain>
    </source>
</reference>
<dbReference type="Proteomes" id="UP001147782">
    <property type="component" value="Unassembled WGS sequence"/>
</dbReference>
<dbReference type="EMBL" id="JAPZBS010000005">
    <property type="protein sequence ID" value="KAJ5370277.1"/>
    <property type="molecule type" value="Genomic_DNA"/>
</dbReference>
<feature type="region of interest" description="Disordered" evidence="1">
    <location>
        <begin position="100"/>
        <end position="121"/>
    </location>
</feature>
<accession>A0A9W9S257</accession>
<sequence>MTKEIDTPTAQAGAQEKTLKPAEEFISLGDANDFTLEAASDVSSSDSESDSESESESDDEEVTPDEMTFHPHRITLPTFRRLLSCYQTTVEQVHRRKVMLKLQPKPEKGSKRKAEKKTNTASASLRGAMLLQKTEFNASEEKYIKEETEKFLKLDGWRYEEMPKVMGERREKNKGEVLIKDDLITVMDWKTKHGIPRPTLMGMVKSNQNKNVVKCSSTAMAALSTEDPMLAPNEAFPKPSIDAFGPLRGVGVATASLILSMATATGNPKQQVPFYSDDVYLWLCMKEFPEPEEEEEEEDAAEEDQEADAEASTDKKRGPQPPKFKLKRTVSKFKRTNGELNVKYTIAEYRRLWDASWELRERLNRAAESESESTSISHTDIEKTAYVLRNIAVSGYFEGQNPEDVARTATRQKARVDAAMKVEKARADASGETAAREKKLALKKQKKAEKEERRAKLKELKAKQKQKKREKLEGEKREGETAGRNAKRRKVE</sequence>
<comment type="caution">
    <text evidence="2">The sequence shown here is derived from an EMBL/GenBank/DDBJ whole genome shotgun (WGS) entry which is preliminary data.</text>
</comment>
<evidence type="ECO:0000313" key="2">
    <source>
        <dbReference type="EMBL" id="KAJ5370277.1"/>
    </source>
</evidence>
<dbReference type="RefSeq" id="XP_056554711.1">
    <property type="nucleotide sequence ID" value="XM_056699298.1"/>
</dbReference>
<feature type="region of interest" description="Disordered" evidence="1">
    <location>
        <begin position="423"/>
        <end position="492"/>
    </location>
</feature>
<feature type="region of interest" description="Disordered" evidence="1">
    <location>
        <begin position="291"/>
        <end position="325"/>
    </location>
</feature>